<dbReference type="GO" id="GO:0005737">
    <property type="term" value="C:cytoplasm"/>
    <property type="evidence" value="ECO:0007669"/>
    <property type="project" value="UniProtKB-SubCell"/>
</dbReference>
<dbReference type="SUPFAM" id="SSF53448">
    <property type="entry name" value="Nucleotide-diphospho-sugar transferases"/>
    <property type="match status" value="1"/>
</dbReference>
<dbReference type="AlphaFoldDB" id="A0A511B2Z4"/>
<gene>
    <name evidence="8" type="ORF">GKA01_00120</name>
</gene>
<dbReference type="GO" id="GO:0016791">
    <property type="term" value="F:phosphatase activity"/>
    <property type="evidence" value="ECO:0007669"/>
    <property type="project" value="InterPro"/>
</dbReference>
<evidence type="ECO:0000313" key="8">
    <source>
        <dbReference type="EMBL" id="GEK94815.1"/>
    </source>
</evidence>
<keyword evidence="5" id="KW-0378">Hydrolase</keyword>
<organism evidence="8 9">
    <name type="scientific">Gluconobacter kanchanaburiensis NBRC 103587</name>
    <dbReference type="NCBI Taxonomy" id="1307948"/>
    <lineage>
        <taxon>Bacteria</taxon>
        <taxon>Pseudomonadati</taxon>
        <taxon>Pseudomonadota</taxon>
        <taxon>Alphaproteobacteria</taxon>
        <taxon>Acetobacterales</taxon>
        <taxon>Acetobacteraceae</taxon>
        <taxon>Gluconobacter</taxon>
    </lineage>
</organism>
<dbReference type="GO" id="GO:0005975">
    <property type="term" value="P:carbohydrate metabolic process"/>
    <property type="evidence" value="ECO:0007669"/>
    <property type="project" value="InterPro"/>
</dbReference>
<evidence type="ECO:0000256" key="3">
    <source>
        <dbReference type="ARBA" id="ARBA00022490"/>
    </source>
</evidence>
<evidence type="ECO:0000256" key="6">
    <source>
        <dbReference type="ARBA" id="ARBA00023277"/>
    </source>
</evidence>
<dbReference type="InterPro" id="IPR023214">
    <property type="entry name" value="HAD_sf"/>
</dbReference>
<sequence length="380" mass="42087">MNSVTVCQCVISLETPDVPAWPVPLMPCDDRPFLAWGMRELQRFGVEEFIFLTRTSSPEIVCALESLADHLPRLVKITVCNAPAGSEVAETLCQSRPHLRQRFLMCSAHILFSGNLVPFLSVARQGNWCLLCSNDETACPEVKDLPDSMKTGIYLLETSIFDHLTDSSCLGDILSSMQQTGNLHSYLSDGTFYDIDTVHDLAQAADILPPLLRRPAVFLDRDGVINRDFGWVGTPDRFEWEPGVLETIAGLTQDGYHLFIVTNQSGIARGFYSEADLQALMTWVVDMIRSHGGTIDDWRYCPMHPEAPLPQYRAISENRKPAPGMILDLIQAWSLDPDRCVLFGDQPSDMQAAAAAGIQSVPVGPSSLFQLVAEGHHLKI</sequence>
<reference evidence="8 9" key="1">
    <citation type="submission" date="2019-07" db="EMBL/GenBank/DDBJ databases">
        <title>Whole genome shotgun sequence of Gluconobacter kanchanaburiensis NBRC 103587.</title>
        <authorList>
            <person name="Hosoyama A."/>
            <person name="Uohara A."/>
            <person name="Ohji S."/>
            <person name="Ichikawa N."/>
        </authorList>
    </citation>
    <scope>NUCLEOTIDE SEQUENCE [LARGE SCALE GENOMIC DNA]</scope>
    <source>
        <strain evidence="8 9">NBRC 103587</strain>
    </source>
</reference>
<keyword evidence="9" id="KW-1185">Reference proteome</keyword>
<dbReference type="NCBIfam" id="TIGR01662">
    <property type="entry name" value="HAD-SF-IIIA"/>
    <property type="match status" value="1"/>
</dbReference>
<dbReference type="EMBL" id="BJVA01000001">
    <property type="protein sequence ID" value="GEK94815.1"/>
    <property type="molecule type" value="Genomic_DNA"/>
</dbReference>
<dbReference type="CDD" id="cd07503">
    <property type="entry name" value="HAD_HisB-N"/>
    <property type="match status" value="1"/>
</dbReference>
<evidence type="ECO:0000256" key="2">
    <source>
        <dbReference type="ARBA" id="ARBA00005628"/>
    </source>
</evidence>
<dbReference type="Gene3D" id="3.40.50.1000">
    <property type="entry name" value="HAD superfamily/HAD-like"/>
    <property type="match status" value="1"/>
</dbReference>
<dbReference type="PANTHER" id="PTHR42891:SF1">
    <property type="entry name" value="D-GLYCERO-BETA-D-MANNO-HEPTOSE-1,7-BISPHOSPHATE 7-PHOSPHATASE"/>
    <property type="match status" value="1"/>
</dbReference>
<evidence type="ECO:0000256" key="5">
    <source>
        <dbReference type="ARBA" id="ARBA00022801"/>
    </source>
</evidence>
<comment type="caution">
    <text evidence="8">The sequence shown here is derived from an EMBL/GenBank/DDBJ whole genome shotgun (WGS) entry which is preliminary data.</text>
</comment>
<keyword evidence="3" id="KW-0963">Cytoplasm</keyword>
<accession>A0A511B2Z4</accession>
<dbReference type="Proteomes" id="UP000321079">
    <property type="component" value="Unassembled WGS sequence"/>
</dbReference>
<dbReference type="InterPro" id="IPR006549">
    <property type="entry name" value="HAD-SF_hydro_IIIA"/>
</dbReference>
<dbReference type="GO" id="GO:0046872">
    <property type="term" value="F:metal ion binding"/>
    <property type="evidence" value="ECO:0007669"/>
    <property type="project" value="UniProtKB-KW"/>
</dbReference>
<dbReference type="Pfam" id="PF13242">
    <property type="entry name" value="Hydrolase_like"/>
    <property type="match status" value="1"/>
</dbReference>
<dbReference type="InterPro" id="IPR006543">
    <property type="entry name" value="Histidinol-phos"/>
</dbReference>
<keyword evidence="6" id="KW-0119">Carbohydrate metabolism</keyword>
<comment type="subcellular location">
    <subcellularLocation>
        <location evidence="1">Cytoplasm</location>
    </subcellularLocation>
</comment>
<evidence type="ECO:0000313" key="9">
    <source>
        <dbReference type="Proteomes" id="UP000321079"/>
    </source>
</evidence>
<dbReference type="RefSeq" id="WP_244289144.1">
    <property type="nucleotide sequence ID" value="NZ_BARK01000019.1"/>
</dbReference>
<dbReference type="Gene3D" id="3.90.550.10">
    <property type="entry name" value="Spore Coat Polysaccharide Biosynthesis Protein SpsA, Chain A"/>
    <property type="match status" value="1"/>
</dbReference>
<name>A0A511B2Z4_9PROT</name>
<evidence type="ECO:0000256" key="1">
    <source>
        <dbReference type="ARBA" id="ARBA00004496"/>
    </source>
</evidence>
<dbReference type="InterPro" id="IPR036412">
    <property type="entry name" value="HAD-like_sf"/>
</dbReference>
<protein>
    <recommendedName>
        <fullName evidence="7">D,D-heptose 1,7-bisphosphate phosphatase</fullName>
    </recommendedName>
</protein>
<keyword evidence="4" id="KW-0479">Metal-binding</keyword>
<evidence type="ECO:0000256" key="7">
    <source>
        <dbReference type="ARBA" id="ARBA00031828"/>
    </source>
</evidence>
<dbReference type="PANTHER" id="PTHR42891">
    <property type="entry name" value="D-GLYCERO-BETA-D-MANNO-HEPTOSE-1,7-BISPHOSPHATE 7-PHOSPHATASE"/>
    <property type="match status" value="1"/>
</dbReference>
<dbReference type="SUPFAM" id="SSF56784">
    <property type="entry name" value="HAD-like"/>
    <property type="match status" value="1"/>
</dbReference>
<dbReference type="NCBIfam" id="TIGR01656">
    <property type="entry name" value="Histidinol-ppas"/>
    <property type="match status" value="1"/>
</dbReference>
<comment type="similarity">
    <text evidence="2">Belongs to the GmhB family.</text>
</comment>
<dbReference type="InterPro" id="IPR004446">
    <property type="entry name" value="Heptose_bisP_phosphatase"/>
</dbReference>
<proteinExistence type="inferred from homology"/>
<evidence type="ECO:0000256" key="4">
    <source>
        <dbReference type="ARBA" id="ARBA00022723"/>
    </source>
</evidence>
<dbReference type="InterPro" id="IPR029044">
    <property type="entry name" value="Nucleotide-diphossugar_trans"/>
</dbReference>